<dbReference type="EC" id="2.4.1.-" evidence="3"/>
<comment type="subcellular location">
    <subcellularLocation>
        <location evidence="3">Golgi apparatus</location>
        <location evidence="3">Golgi stack membrane</location>
        <topology evidence="3">Single-pass type II membrane protein</topology>
    </subcellularLocation>
</comment>
<dbReference type="PANTHER" id="PTHR11927">
    <property type="entry name" value="GALACTOSIDE 2-L-FUCOSYLTRANSFERASE"/>
    <property type="match status" value="1"/>
</dbReference>
<dbReference type="CDD" id="cd11301">
    <property type="entry name" value="Fut1_Fut2_like"/>
    <property type="match status" value="1"/>
</dbReference>
<keyword evidence="3" id="KW-0333">Golgi apparatus</keyword>
<dbReference type="Proteomes" id="UP000005408">
    <property type="component" value="Unassembled WGS sequence"/>
</dbReference>
<keyword evidence="5" id="KW-1185">Reference proteome</keyword>
<accession>A0A8W8I0P7</accession>
<keyword evidence="3" id="KW-0735">Signal-anchor</keyword>
<name>A0A8W8I0P7_MAGGI</name>
<comment type="similarity">
    <text evidence="3">Belongs to the glycosyltransferase 11 family.</text>
</comment>
<dbReference type="EnsemblMetazoa" id="G1195.2">
    <property type="protein sequence ID" value="G1195.2:cds"/>
    <property type="gene ID" value="G1195"/>
</dbReference>
<evidence type="ECO:0000256" key="3">
    <source>
        <dbReference type="RuleBase" id="RU363129"/>
    </source>
</evidence>
<evidence type="ECO:0000313" key="4">
    <source>
        <dbReference type="EnsemblMetazoa" id="G1195.2:cds"/>
    </source>
</evidence>
<keyword evidence="3" id="KW-0325">Glycoprotein</keyword>
<sequence length="346" mass="40481">MERYPQLKIYLLFALGLLVISMIRMNSYSLRNQSKFTDPTPKKHSYNKNYNPNVVTEKFGKKKLDGIVCVKFQGRLGNSMFQYVFLYLIAKLKHLYPILPENSELFHIFEIEKTTLSAIKKPLNACSKLPEYKERWSTSYDEQLLTVPNDKSARFVGYFLSWKYWLDYEDEIRKLLTFKDFIVQKAHAQMRNITSKMEFDITNEENVIVSIHIRRGDFASSVYINYGHLSPNETYYRNAMKYFKTRHKKVLFVVGSNDIDWSRKALEGEKNVYFSTGNAAAEDIALLSLANHTIISIGTYGWWIGWMAQGTCVYYKNAMRPGSRFANNVRTHSLNDFIYPGWIPIE</sequence>
<dbReference type="InterPro" id="IPR002516">
    <property type="entry name" value="Glyco_trans_11"/>
</dbReference>
<keyword evidence="1 3" id="KW-0328">Glycosyltransferase</keyword>
<dbReference type="GO" id="GO:0005975">
    <property type="term" value="P:carbohydrate metabolic process"/>
    <property type="evidence" value="ECO:0007669"/>
    <property type="project" value="InterPro"/>
</dbReference>
<dbReference type="PANTHER" id="PTHR11927:SF9">
    <property type="entry name" value="L-FUCOSYLTRANSFERASE"/>
    <property type="match status" value="1"/>
</dbReference>
<evidence type="ECO:0000256" key="2">
    <source>
        <dbReference type="ARBA" id="ARBA00022679"/>
    </source>
</evidence>
<evidence type="ECO:0000256" key="1">
    <source>
        <dbReference type="ARBA" id="ARBA00022676"/>
    </source>
</evidence>
<comment type="pathway">
    <text evidence="3">Protein modification; protein glycosylation.</text>
</comment>
<dbReference type="GO" id="GO:0008107">
    <property type="term" value="F:galactoside 2-alpha-L-fucosyltransferase activity"/>
    <property type="evidence" value="ECO:0007669"/>
    <property type="project" value="InterPro"/>
</dbReference>
<dbReference type="GO" id="GO:0032580">
    <property type="term" value="C:Golgi cisterna membrane"/>
    <property type="evidence" value="ECO:0007669"/>
    <property type="project" value="UniProtKB-SubCell"/>
</dbReference>
<protein>
    <recommendedName>
        <fullName evidence="3">L-Fucosyltransferase</fullName>
        <ecNumber evidence="3">2.4.1.-</ecNumber>
    </recommendedName>
</protein>
<evidence type="ECO:0000313" key="5">
    <source>
        <dbReference type="Proteomes" id="UP000005408"/>
    </source>
</evidence>
<dbReference type="Pfam" id="PF01531">
    <property type="entry name" value="Glyco_transf_11"/>
    <property type="match status" value="1"/>
</dbReference>
<feature type="transmembrane region" description="Helical" evidence="3">
    <location>
        <begin position="7"/>
        <end position="25"/>
    </location>
</feature>
<dbReference type="AlphaFoldDB" id="A0A8W8I0P7"/>
<keyword evidence="3" id="KW-1133">Transmembrane helix</keyword>
<dbReference type="OMA" id="CVCHELA"/>
<keyword evidence="3" id="KW-0812">Transmembrane</keyword>
<organism evidence="4 5">
    <name type="scientific">Magallana gigas</name>
    <name type="common">Pacific oyster</name>
    <name type="synonym">Crassostrea gigas</name>
    <dbReference type="NCBI Taxonomy" id="29159"/>
    <lineage>
        <taxon>Eukaryota</taxon>
        <taxon>Metazoa</taxon>
        <taxon>Spiralia</taxon>
        <taxon>Lophotrochozoa</taxon>
        <taxon>Mollusca</taxon>
        <taxon>Bivalvia</taxon>
        <taxon>Autobranchia</taxon>
        <taxon>Pteriomorphia</taxon>
        <taxon>Ostreida</taxon>
        <taxon>Ostreoidea</taxon>
        <taxon>Ostreidae</taxon>
        <taxon>Magallana</taxon>
    </lineage>
</organism>
<dbReference type="OrthoDB" id="3226at2759"/>
<keyword evidence="3" id="KW-0472">Membrane</keyword>
<dbReference type="EnsemblMetazoa" id="G1195.1">
    <property type="protein sequence ID" value="G1195.1:cds"/>
    <property type="gene ID" value="G1195"/>
</dbReference>
<proteinExistence type="inferred from homology"/>
<keyword evidence="2 3" id="KW-0808">Transferase</keyword>
<reference evidence="4" key="1">
    <citation type="submission" date="2022-08" db="UniProtKB">
        <authorList>
            <consortium name="EnsemblMetazoa"/>
        </authorList>
    </citation>
    <scope>IDENTIFICATION</scope>
    <source>
        <strain evidence="4">05x7-T-G4-1.051#20</strain>
    </source>
</reference>
<dbReference type="EnsemblMetazoa" id="G1195.3">
    <property type="protein sequence ID" value="G1195.3:cds"/>
    <property type="gene ID" value="G1195"/>
</dbReference>